<comment type="caution">
    <text evidence="1">The sequence shown here is derived from an EMBL/GenBank/DDBJ whole genome shotgun (WGS) entry which is preliminary data.</text>
</comment>
<sequence length="125" mass="14525">MVDGKVVNRTGEQPQHCRFATRVRKNFGNLNDSTNEENYEYGMSPLHAGIECMEFLLKLSYTLPQQDENIDENTSIKDKEKIRKRNKYRLKVDCPRYGYGNSNDGNTSRRFLQNDEAVTRITGIE</sequence>
<dbReference type="OrthoDB" id="8193306at2759"/>
<evidence type="ECO:0000313" key="1">
    <source>
        <dbReference type="EMBL" id="GBP12470.1"/>
    </source>
</evidence>
<reference evidence="1 2" key="1">
    <citation type="journal article" date="2019" name="Commun. Biol.">
        <title>The bagworm genome reveals a unique fibroin gene that provides high tensile strength.</title>
        <authorList>
            <person name="Kono N."/>
            <person name="Nakamura H."/>
            <person name="Ohtoshi R."/>
            <person name="Tomita M."/>
            <person name="Numata K."/>
            <person name="Arakawa K."/>
        </authorList>
    </citation>
    <scope>NUCLEOTIDE SEQUENCE [LARGE SCALE GENOMIC DNA]</scope>
</reference>
<dbReference type="EMBL" id="BGZK01005089">
    <property type="protein sequence ID" value="GBP12470.1"/>
    <property type="molecule type" value="Genomic_DNA"/>
</dbReference>
<evidence type="ECO:0000313" key="2">
    <source>
        <dbReference type="Proteomes" id="UP000299102"/>
    </source>
</evidence>
<name>A0A4C1TFX3_EUMVA</name>
<organism evidence="1 2">
    <name type="scientific">Eumeta variegata</name>
    <name type="common">Bagworm moth</name>
    <name type="synonym">Eumeta japonica</name>
    <dbReference type="NCBI Taxonomy" id="151549"/>
    <lineage>
        <taxon>Eukaryota</taxon>
        <taxon>Metazoa</taxon>
        <taxon>Ecdysozoa</taxon>
        <taxon>Arthropoda</taxon>
        <taxon>Hexapoda</taxon>
        <taxon>Insecta</taxon>
        <taxon>Pterygota</taxon>
        <taxon>Neoptera</taxon>
        <taxon>Endopterygota</taxon>
        <taxon>Lepidoptera</taxon>
        <taxon>Glossata</taxon>
        <taxon>Ditrysia</taxon>
        <taxon>Tineoidea</taxon>
        <taxon>Psychidae</taxon>
        <taxon>Oiketicinae</taxon>
        <taxon>Eumeta</taxon>
    </lineage>
</organism>
<proteinExistence type="predicted"/>
<protein>
    <submittedName>
        <fullName evidence="1">Uncharacterized protein</fullName>
    </submittedName>
</protein>
<gene>
    <name evidence="1" type="ORF">EVAR_101197_1</name>
</gene>
<dbReference type="AlphaFoldDB" id="A0A4C1TFX3"/>
<keyword evidence="2" id="KW-1185">Reference proteome</keyword>
<accession>A0A4C1TFX3</accession>
<dbReference type="Proteomes" id="UP000299102">
    <property type="component" value="Unassembled WGS sequence"/>
</dbReference>